<evidence type="ECO:0000256" key="4">
    <source>
        <dbReference type="ARBA" id="ARBA00022898"/>
    </source>
</evidence>
<evidence type="ECO:0000256" key="2">
    <source>
        <dbReference type="ARBA" id="ARBA00009533"/>
    </source>
</evidence>
<evidence type="ECO:0000256" key="1">
    <source>
        <dbReference type="ARBA" id="ARBA00001933"/>
    </source>
</evidence>
<evidence type="ECO:0000256" key="7">
    <source>
        <dbReference type="RuleBase" id="RU000382"/>
    </source>
</evidence>
<evidence type="ECO:0000256" key="3">
    <source>
        <dbReference type="ARBA" id="ARBA00022793"/>
    </source>
</evidence>
<dbReference type="Gene3D" id="3.30.2130.10">
    <property type="entry name" value="VC0802-like"/>
    <property type="match status" value="1"/>
</dbReference>
<protein>
    <recommendedName>
        <fullName evidence="10">Histidine decarboxylase</fullName>
    </recommendedName>
</protein>
<accession>A0A7S3UCB5</accession>
<keyword evidence="3" id="KW-0210">Decarboxylase</keyword>
<dbReference type="GO" id="GO:0030170">
    <property type="term" value="F:pyridoxal phosphate binding"/>
    <property type="evidence" value="ECO:0007669"/>
    <property type="project" value="InterPro"/>
</dbReference>
<dbReference type="InterPro" id="IPR015424">
    <property type="entry name" value="PyrdxlP-dep_Trfase"/>
</dbReference>
<dbReference type="SUPFAM" id="SSF53383">
    <property type="entry name" value="PLP-dependent transferases"/>
    <property type="match status" value="1"/>
</dbReference>
<dbReference type="InterPro" id="IPR021115">
    <property type="entry name" value="Pyridoxal-P_BS"/>
</dbReference>
<dbReference type="NCBIfam" id="NF002748">
    <property type="entry name" value="PRK02769.1"/>
    <property type="match status" value="1"/>
</dbReference>
<dbReference type="InterPro" id="IPR051151">
    <property type="entry name" value="Group_II_Decarboxylase"/>
</dbReference>
<comment type="similarity">
    <text evidence="2 7">Belongs to the group II decarboxylase family.</text>
</comment>
<organism evidence="9">
    <name type="scientific">Picocystis salinarum</name>
    <dbReference type="NCBI Taxonomy" id="88271"/>
    <lineage>
        <taxon>Eukaryota</taxon>
        <taxon>Viridiplantae</taxon>
        <taxon>Chlorophyta</taxon>
        <taxon>Picocystophyceae</taxon>
        <taxon>Picocystales</taxon>
        <taxon>Picocystaceae</taxon>
        <taxon>Picocystis</taxon>
    </lineage>
</organism>
<keyword evidence="4 6" id="KW-0663">Pyridoxal phosphate</keyword>
<sequence length="593" mass="65949">MTDMGFERAQEAEWKKEQMQRRLAEPTDADRTMDETHETLRALSRRVAGYQVNQSFPVDFSRLHRFLSIHINNVGDPFVQSKFWRTNTHNIEREVVHKGLQLAGVRQEDLGSYWGYVTSGGTEGNLYGLHLARSIFPRAVVYYSRESHYSVPKSLSLLRLKNIMVRTLPGGAMDCEDLRSQLLVHRDRPAIIFANVGTTMKGAVDDISAIKSTLGEVGIAQHYIHCDAALHGFILPFLDSPPPWTFADGADSIAISGHKFLGCPVPCGLLLAKLDAVEHLRKSVDYIGSMDSTILGSRSGHAPLFMWYALSKASHSDFCFMVESCLAHADYAVERLEAEGLQAWRHPYSPIVVLEPRPPDELLSRWQLAPHGEMAHIITMMHVTCDLIDNIASDLGHWLRTGKVKPWEEDVHCPVHEHPSSIARSERWQAAPMQEFSVLVGESPNEATERIQCILSGHHIVVDNVYLSTLENGIHLLTVRLAPQDSTAYEYAVSLLREESFKVYTEDCILVSILDEPGAIAKIAVPLRSESITVHSLQITPAATCEGSTSDGLQNMPSLCAVVTAPEHRDHACSILKEQSIPVVGAICNGKPY</sequence>
<dbReference type="PANTHER" id="PTHR46101:SF2">
    <property type="entry name" value="SERINE DECARBOXYLASE"/>
    <property type="match status" value="1"/>
</dbReference>
<evidence type="ECO:0008006" key="10">
    <source>
        <dbReference type="Google" id="ProtNLM"/>
    </source>
</evidence>
<dbReference type="AlphaFoldDB" id="A0A7S3UCB5"/>
<reference evidence="9" key="1">
    <citation type="submission" date="2021-01" db="EMBL/GenBank/DDBJ databases">
        <authorList>
            <person name="Corre E."/>
            <person name="Pelletier E."/>
            <person name="Niang G."/>
            <person name="Scheremetjew M."/>
            <person name="Finn R."/>
            <person name="Kale V."/>
            <person name="Holt S."/>
            <person name="Cochrane G."/>
            <person name="Meng A."/>
            <person name="Brown T."/>
            <person name="Cohen L."/>
        </authorList>
    </citation>
    <scope>NUCLEOTIDE SEQUENCE</scope>
    <source>
        <strain evidence="9">CCMP1897</strain>
    </source>
</reference>
<evidence type="ECO:0000256" key="8">
    <source>
        <dbReference type="SAM" id="MobiDB-lite"/>
    </source>
</evidence>
<feature type="modified residue" description="N6-(pyridoxal phosphate)lysine" evidence="6">
    <location>
        <position position="259"/>
    </location>
</feature>
<dbReference type="InterPro" id="IPR002129">
    <property type="entry name" value="PyrdxlP-dep_de-COase"/>
</dbReference>
<comment type="cofactor">
    <cofactor evidence="1 6 7">
        <name>pyridoxal 5'-phosphate</name>
        <dbReference type="ChEBI" id="CHEBI:597326"/>
    </cofactor>
</comment>
<dbReference type="Gene3D" id="3.40.640.10">
    <property type="entry name" value="Type I PLP-dependent aspartate aminotransferase-like (Major domain)"/>
    <property type="match status" value="1"/>
</dbReference>
<feature type="region of interest" description="Disordered" evidence="8">
    <location>
        <begin position="1"/>
        <end position="35"/>
    </location>
</feature>
<dbReference type="GO" id="GO:0016831">
    <property type="term" value="F:carboxy-lyase activity"/>
    <property type="evidence" value="ECO:0007669"/>
    <property type="project" value="UniProtKB-KW"/>
</dbReference>
<evidence type="ECO:0000256" key="5">
    <source>
        <dbReference type="ARBA" id="ARBA00023239"/>
    </source>
</evidence>
<dbReference type="GO" id="GO:0019752">
    <property type="term" value="P:carboxylic acid metabolic process"/>
    <property type="evidence" value="ECO:0007669"/>
    <property type="project" value="InterPro"/>
</dbReference>
<gene>
    <name evidence="9" type="ORF">PSAL00342_LOCUS1867</name>
</gene>
<dbReference type="InterPro" id="IPR015421">
    <property type="entry name" value="PyrdxlP-dep_Trfase_major"/>
</dbReference>
<dbReference type="PANTHER" id="PTHR46101">
    <property type="match status" value="1"/>
</dbReference>
<dbReference type="Pfam" id="PF00282">
    <property type="entry name" value="Pyridoxal_deC"/>
    <property type="match status" value="1"/>
</dbReference>
<dbReference type="PROSITE" id="PS00392">
    <property type="entry name" value="DDC_GAD_HDC_YDC"/>
    <property type="match status" value="1"/>
</dbReference>
<proteinExistence type="inferred from homology"/>
<name>A0A7S3UCB5_9CHLO</name>
<evidence type="ECO:0000256" key="6">
    <source>
        <dbReference type="PIRSR" id="PIRSR602129-50"/>
    </source>
</evidence>
<evidence type="ECO:0000313" key="9">
    <source>
        <dbReference type="EMBL" id="CAE0608050.1"/>
    </source>
</evidence>
<keyword evidence="5 7" id="KW-0456">Lyase</keyword>
<dbReference type="EMBL" id="HBIS01002094">
    <property type="protein sequence ID" value="CAE0608050.1"/>
    <property type="molecule type" value="Transcribed_RNA"/>
</dbReference>